<keyword evidence="3" id="KW-1185">Reference proteome</keyword>
<organism evidence="2 3">
    <name type="scientific">Streptacidiphilus jiangxiensis</name>
    <dbReference type="NCBI Taxonomy" id="235985"/>
    <lineage>
        <taxon>Bacteria</taxon>
        <taxon>Bacillati</taxon>
        <taxon>Actinomycetota</taxon>
        <taxon>Actinomycetes</taxon>
        <taxon>Kitasatosporales</taxon>
        <taxon>Streptomycetaceae</taxon>
        <taxon>Streptacidiphilus</taxon>
    </lineage>
</organism>
<sequence>METLTDRDFYPDWHDALDLLNRDLAASEPGVEPFALLLNEYGVYVGFPSWGAQGNALPEQPEAGLHQIADAAQESAMEFLWRTWPVCPEHGLGVHPRSEGEQVLWWCAGRGVGEGHGTPVGTFEARRTMSRRASKRRQGKVSRDPDLR</sequence>
<dbReference type="EMBL" id="FOAZ01000005">
    <property type="protein sequence ID" value="SEL08633.1"/>
    <property type="molecule type" value="Genomic_DNA"/>
</dbReference>
<proteinExistence type="predicted"/>
<evidence type="ECO:0000256" key="1">
    <source>
        <dbReference type="SAM" id="MobiDB-lite"/>
    </source>
</evidence>
<dbReference type="Proteomes" id="UP000183015">
    <property type="component" value="Unassembled WGS sequence"/>
</dbReference>
<dbReference type="STRING" id="235985.SAMN05414137_105291"/>
<feature type="compositionally biased region" description="Basic residues" evidence="1">
    <location>
        <begin position="128"/>
        <end position="140"/>
    </location>
</feature>
<accession>A0A1H7MBS3</accession>
<dbReference type="RefSeq" id="WP_042456396.1">
    <property type="nucleotide sequence ID" value="NZ_BBPN01000042.1"/>
</dbReference>
<dbReference type="AlphaFoldDB" id="A0A1H7MBS3"/>
<protein>
    <submittedName>
        <fullName evidence="2">Uncharacterized protein</fullName>
    </submittedName>
</protein>
<gene>
    <name evidence="2" type="ORF">SAMN05414137_105291</name>
</gene>
<name>A0A1H7MBS3_STRJI</name>
<evidence type="ECO:0000313" key="3">
    <source>
        <dbReference type="Proteomes" id="UP000183015"/>
    </source>
</evidence>
<evidence type="ECO:0000313" key="2">
    <source>
        <dbReference type="EMBL" id="SEL08633.1"/>
    </source>
</evidence>
<reference evidence="3" key="1">
    <citation type="submission" date="2016-10" db="EMBL/GenBank/DDBJ databases">
        <authorList>
            <person name="Varghese N."/>
        </authorList>
    </citation>
    <scope>NUCLEOTIDE SEQUENCE [LARGE SCALE GENOMIC DNA]</scope>
    <source>
        <strain evidence="3">DSM 45096 / BCRC 16803 / CGMCC 4.1857 / CIP 109030 / JCM 12277 / KCTC 19219 / NBRC 100920 / 33214</strain>
    </source>
</reference>
<feature type="region of interest" description="Disordered" evidence="1">
    <location>
        <begin position="117"/>
        <end position="148"/>
    </location>
</feature>
<dbReference type="eggNOG" id="ENOG502ZVGU">
    <property type="taxonomic scope" value="Bacteria"/>
</dbReference>